<sequence>MSATEASTEKGFFFKRHARLLKAMLKCTPEPYASLETNRLTLLFFILSGLDLINELDNVVDEETKKELIENIYKMQLINGSIPERYGFRGSLSASAPKNSSEACSFDSSHIAQTYSGLCCLIILGDDLSRVNKKVILEAVGLCQRPDGSFTGFGASTESDMRFVFCAAAVCYILDDFTYIDIDKMVDFISKSRTYEGGFGQAPRCEAHGGSTYCAIASLSLVHRLHDNTVLNRKQMNKLITWGTQQQDHGFHGRTNKCDDTCYAFWIGATLAMLNSENLVDSLKLREFLVECEDTRLGGFCKYTDSESSDVLHTYFGIAALSIFNEPTIKPIFAALNISYRAFEHLERIKIDWRKNL</sequence>
<name>A0AC34FED4_9BILA</name>
<reference evidence="2" key="1">
    <citation type="submission" date="2022-11" db="UniProtKB">
        <authorList>
            <consortium name="WormBaseParasite"/>
        </authorList>
    </citation>
    <scope>IDENTIFICATION</scope>
</reference>
<evidence type="ECO:0000313" key="1">
    <source>
        <dbReference type="Proteomes" id="UP000887579"/>
    </source>
</evidence>
<accession>A0AC34FED4</accession>
<protein>
    <submittedName>
        <fullName evidence="2">Geranylgeranyl transferase type-1 subunit beta</fullName>
    </submittedName>
</protein>
<dbReference type="Proteomes" id="UP000887579">
    <property type="component" value="Unplaced"/>
</dbReference>
<evidence type="ECO:0000313" key="2">
    <source>
        <dbReference type="WBParaSite" id="ES5_v2.g14904.t1"/>
    </source>
</evidence>
<proteinExistence type="predicted"/>
<organism evidence="1 2">
    <name type="scientific">Panagrolaimus sp. ES5</name>
    <dbReference type="NCBI Taxonomy" id="591445"/>
    <lineage>
        <taxon>Eukaryota</taxon>
        <taxon>Metazoa</taxon>
        <taxon>Ecdysozoa</taxon>
        <taxon>Nematoda</taxon>
        <taxon>Chromadorea</taxon>
        <taxon>Rhabditida</taxon>
        <taxon>Tylenchina</taxon>
        <taxon>Panagrolaimomorpha</taxon>
        <taxon>Panagrolaimoidea</taxon>
        <taxon>Panagrolaimidae</taxon>
        <taxon>Panagrolaimus</taxon>
    </lineage>
</organism>
<dbReference type="WBParaSite" id="ES5_v2.g14904.t1">
    <property type="protein sequence ID" value="ES5_v2.g14904.t1"/>
    <property type="gene ID" value="ES5_v2.g14904"/>
</dbReference>